<keyword evidence="2" id="KW-1133">Transmembrane helix</keyword>
<name>A0A7X0RTF6_9BACL</name>
<evidence type="ECO:0000259" key="3">
    <source>
        <dbReference type="PROSITE" id="PS51832"/>
    </source>
</evidence>
<reference evidence="4 5" key="1">
    <citation type="submission" date="2020-08" db="EMBL/GenBank/DDBJ databases">
        <title>Cohnella phylogeny.</title>
        <authorList>
            <person name="Dunlap C."/>
        </authorList>
    </citation>
    <scope>NUCLEOTIDE SEQUENCE [LARGE SCALE GENOMIC DNA]</scope>
    <source>
        <strain evidence="4 5">DSM 28246</strain>
    </source>
</reference>
<dbReference type="RefSeq" id="WP_185671068.1">
    <property type="nucleotide sequence ID" value="NZ_JACJVP010000035.1"/>
</dbReference>
<dbReference type="Pfam" id="PF13487">
    <property type="entry name" value="HD_5"/>
    <property type="match status" value="1"/>
</dbReference>
<evidence type="ECO:0000256" key="2">
    <source>
        <dbReference type="SAM" id="Phobius"/>
    </source>
</evidence>
<dbReference type="Gene3D" id="1.10.3210.10">
    <property type="entry name" value="Hypothetical protein af1432"/>
    <property type="match status" value="1"/>
</dbReference>
<feature type="compositionally biased region" description="Low complexity" evidence="1">
    <location>
        <begin position="66"/>
        <end position="78"/>
    </location>
</feature>
<evidence type="ECO:0000313" key="4">
    <source>
        <dbReference type="EMBL" id="MBB6673213.1"/>
    </source>
</evidence>
<dbReference type="PANTHER" id="PTHR45228">
    <property type="entry name" value="CYCLIC DI-GMP PHOSPHODIESTERASE TM_0186-RELATED"/>
    <property type="match status" value="1"/>
</dbReference>
<dbReference type="InterPro" id="IPR052020">
    <property type="entry name" value="Cyclic_di-GMP/3'3'-cGAMP_PDE"/>
</dbReference>
<organism evidence="4 5">
    <name type="scientific">Cohnella nanjingensis</name>
    <dbReference type="NCBI Taxonomy" id="1387779"/>
    <lineage>
        <taxon>Bacteria</taxon>
        <taxon>Bacillati</taxon>
        <taxon>Bacillota</taxon>
        <taxon>Bacilli</taxon>
        <taxon>Bacillales</taxon>
        <taxon>Paenibacillaceae</taxon>
        <taxon>Cohnella</taxon>
    </lineage>
</organism>
<keyword evidence="5" id="KW-1185">Reference proteome</keyword>
<gene>
    <name evidence="4" type="ORF">H7C19_21290</name>
</gene>
<comment type="caution">
    <text evidence="4">The sequence shown here is derived from an EMBL/GenBank/DDBJ whole genome shotgun (WGS) entry which is preliminary data.</text>
</comment>
<dbReference type="InterPro" id="IPR037522">
    <property type="entry name" value="HD_GYP_dom"/>
</dbReference>
<dbReference type="NCBIfam" id="TIGR00277">
    <property type="entry name" value="HDIG"/>
    <property type="match status" value="1"/>
</dbReference>
<proteinExistence type="predicted"/>
<keyword evidence="2" id="KW-0472">Membrane</keyword>
<feature type="transmembrane region" description="Helical" evidence="2">
    <location>
        <begin position="204"/>
        <end position="226"/>
    </location>
</feature>
<dbReference type="PROSITE" id="PS51832">
    <property type="entry name" value="HD_GYP"/>
    <property type="match status" value="1"/>
</dbReference>
<dbReference type="InterPro" id="IPR029151">
    <property type="entry name" value="Sensor-like_sf"/>
</dbReference>
<feature type="domain" description="HD-GYP" evidence="3">
    <location>
        <begin position="251"/>
        <end position="446"/>
    </location>
</feature>
<accession>A0A7X0RTF6</accession>
<dbReference type="Proteomes" id="UP000547209">
    <property type="component" value="Unassembled WGS sequence"/>
</dbReference>
<keyword evidence="2" id="KW-0812">Transmembrane</keyword>
<dbReference type="EMBL" id="JACJVP010000035">
    <property type="protein sequence ID" value="MBB6673213.1"/>
    <property type="molecule type" value="Genomic_DNA"/>
</dbReference>
<sequence length="462" mass="51495">MSNPYRSFTLILAAFVVFFGIALSFAAYFLISGQIVRDTSDITRSAVERHFSGLPQLSGLFGEGTAAASDGSAHAAHGQTRQDEHAGHAGMGGSAPATADAASDAAHEALKQVIRTHFDLYQIQEVQMYDRNGTIQFSYDRSRIHTPVADADRREFERVLASDDMLSEKQGSFLRLWIPIADASGHVVGIVEAKRDWSAQKDNILRISLTMALLTAAGMFALFFGLRQLFLRSSRIIERQTEELGDLLARIHRTYDESLQALSSALDSRDNETQGHSYRVTAYSWLLAKELGMRSDQMETLIRGALLHDVGKIGIPDAILRKEGPLDDMEWAIMRTHVSMGVHMLEHIDFLKPALEIVRCHHERWDGGGYPMGLSGEGIPLKARIFAICDSYDAMTSDRPYRSARTHEEAIAELRRCAGTQFCPTCIEAFQRLPKGTLEKVRRLSQQEMHNVSIEQFLPQVG</sequence>
<evidence type="ECO:0000256" key="1">
    <source>
        <dbReference type="SAM" id="MobiDB-lite"/>
    </source>
</evidence>
<dbReference type="AlphaFoldDB" id="A0A7X0RTF6"/>
<dbReference type="InterPro" id="IPR006675">
    <property type="entry name" value="HDIG_dom"/>
</dbReference>
<protein>
    <submittedName>
        <fullName evidence="4">HD-GYP domain-containing protein</fullName>
    </submittedName>
</protein>
<dbReference type="SUPFAM" id="SSF103190">
    <property type="entry name" value="Sensory domain-like"/>
    <property type="match status" value="1"/>
</dbReference>
<dbReference type="SUPFAM" id="SSF109604">
    <property type="entry name" value="HD-domain/PDEase-like"/>
    <property type="match status" value="1"/>
</dbReference>
<feature type="region of interest" description="Disordered" evidence="1">
    <location>
        <begin position="66"/>
        <end position="98"/>
    </location>
</feature>
<dbReference type="InterPro" id="IPR003607">
    <property type="entry name" value="HD/PDEase_dom"/>
</dbReference>
<evidence type="ECO:0000313" key="5">
    <source>
        <dbReference type="Proteomes" id="UP000547209"/>
    </source>
</evidence>
<dbReference type="CDD" id="cd00077">
    <property type="entry name" value="HDc"/>
    <property type="match status" value="1"/>
</dbReference>
<dbReference type="SMART" id="SM00471">
    <property type="entry name" value="HDc"/>
    <property type="match status" value="1"/>
</dbReference>